<dbReference type="InterPro" id="IPR051356">
    <property type="entry name" value="SOX/SOX-like_TF"/>
</dbReference>
<dbReference type="AlphaFoldDB" id="L8WWR0"/>
<reference evidence="6 7" key="1">
    <citation type="journal article" date="2013" name="Nat. Commun.">
        <title>The evolution and pathogenic mechanisms of the rice sheath blight pathogen.</title>
        <authorList>
            <person name="Zheng A."/>
            <person name="Lin R."/>
            <person name="Xu L."/>
            <person name="Qin P."/>
            <person name="Tang C."/>
            <person name="Ai P."/>
            <person name="Zhang D."/>
            <person name="Liu Y."/>
            <person name="Sun Z."/>
            <person name="Feng H."/>
            <person name="Wang Y."/>
            <person name="Chen Y."/>
            <person name="Liang X."/>
            <person name="Fu R."/>
            <person name="Li Q."/>
            <person name="Zhang J."/>
            <person name="Yu X."/>
            <person name="Xie Z."/>
            <person name="Ding L."/>
            <person name="Guan P."/>
            <person name="Tang J."/>
            <person name="Liang Y."/>
            <person name="Wang S."/>
            <person name="Deng Q."/>
            <person name="Li S."/>
            <person name="Zhu J."/>
            <person name="Wang L."/>
            <person name="Liu H."/>
            <person name="Li P."/>
        </authorList>
    </citation>
    <scope>NUCLEOTIDE SEQUENCE [LARGE SCALE GENOMIC DNA]</scope>
    <source>
        <strain evidence="7">AG-1 IA</strain>
    </source>
</reference>
<protein>
    <submittedName>
        <fullName evidence="6">HMG (High mobility group) box domain-containing protein</fullName>
    </submittedName>
</protein>
<feature type="domain" description="HMG box" evidence="5">
    <location>
        <begin position="122"/>
        <end position="191"/>
    </location>
</feature>
<dbReference type="Gene3D" id="1.10.30.10">
    <property type="entry name" value="High mobility group box domain"/>
    <property type="match status" value="1"/>
</dbReference>
<feature type="region of interest" description="Disordered" evidence="4">
    <location>
        <begin position="99"/>
        <end position="122"/>
    </location>
</feature>
<dbReference type="SMART" id="SM00398">
    <property type="entry name" value="HMG"/>
    <property type="match status" value="1"/>
</dbReference>
<dbReference type="EMBL" id="AFRT01001091">
    <property type="protein sequence ID" value="ELU41257.1"/>
    <property type="molecule type" value="Genomic_DNA"/>
</dbReference>
<feature type="region of interest" description="Disordered" evidence="4">
    <location>
        <begin position="290"/>
        <end position="314"/>
    </location>
</feature>
<dbReference type="GO" id="GO:0000978">
    <property type="term" value="F:RNA polymerase II cis-regulatory region sequence-specific DNA binding"/>
    <property type="evidence" value="ECO:0007669"/>
    <property type="project" value="TreeGrafter"/>
</dbReference>
<feature type="DNA-binding region" description="HMG box" evidence="3">
    <location>
        <begin position="122"/>
        <end position="191"/>
    </location>
</feature>
<dbReference type="InterPro" id="IPR009071">
    <property type="entry name" value="HMG_box_dom"/>
</dbReference>
<dbReference type="GO" id="GO:0000981">
    <property type="term" value="F:DNA-binding transcription factor activity, RNA polymerase II-specific"/>
    <property type="evidence" value="ECO:0007669"/>
    <property type="project" value="TreeGrafter"/>
</dbReference>
<feature type="compositionally biased region" description="Low complexity" evidence="4">
    <location>
        <begin position="413"/>
        <end position="422"/>
    </location>
</feature>
<evidence type="ECO:0000256" key="4">
    <source>
        <dbReference type="SAM" id="MobiDB-lite"/>
    </source>
</evidence>
<keyword evidence="1 3" id="KW-0238">DNA-binding</keyword>
<comment type="caution">
    <text evidence="6">The sequence shown here is derived from an EMBL/GenBank/DDBJ whole genome shotgun (WGS) entry which is preliminary data.</text>
</comment>
<proteinExistence type="predicted"/>
<dbReference type="HOGENOM" id="CLU_026799_0_0_1"/>
<evidence type="ECO:0000313" key="7">
    <source>
        <dbReference type="Proteomes" id="UP000011668"/>
    </source>
</evidence>
<evidence type="ECO:0000256" key="1">
    <source>
        <dbReference type="ARBA" id="ARBA00023125"/>
    </source>
</evidence>
<evidence type="ECO:0000256" key="2">
    <source>
        <dbReference type="ARBA" id="ARBA00023242"/>
    </source>
</evidence>
<gene>
    <name evidence="6" type="ORF">AG1IA_04712</name>
</gene>
<feature type="region of interest" description="Disordered" evidence="4">
    <location>
        <begin position="413"/>
        <end position="447"/>
    </location>
</feature>
<keyword evidence="7" id="KW-1185">Reference proteome</keyword>
<dbReference type="PANTHER" id="PTHR45789">
    <property type="entry name" value="FI18025P1"/>
    <property type="match status" value="1"/>
</dbReference>
<sequence>MDQCGGFNPVQYNVQGSADTRAQAHPISRLAQPYILDPDLGAMYSAPSLDHPSFPTYTEPSTSSYSPTPSEMAITPDSSDFPSPADSAFSPFIMDIPTPTSSAPEPVAKKPSHSKKRPAGHIPRPRNAFILFRSHHVAAQLIPGKVENDHRHISKIIGEIWNKLSPAERLIWEQKADIEKERHSRKYPGYRYKPAKLDGVVKRRVKCRGAPALSAYSSSPGIGKANGAQEIIGSLNVAEGGVLSFGNSERPRLIDQEERRKDKARCVRVAQLIQQGVVGKHLEEEAQRLGLDRDSVTSATPQLQPSAHETPGTRCQFHTNVDILRVLEEENAPVFTDPFAPNNPSIPRPDVMHPLNSGATGSVITNYSPTHTFTSLAGSDENSVLPTTVSPPSQVNDSLRGWSYRRASSLPLDTSSPLPSLSAEHANSTSYSHQRQSNSASPMPTRLVGSPLRRHHRLYYPHPHRERAQKQTIGRDSDSSLSAFDRLSYYSPGNSPPEQHLTPHIHPRLHFKNTTSRSNLSSVNPISHINSTPTLYGINSTRPWRSEEPIDLSAMYEQDNATGNEATLHSTYAINTGKAYPPIPTAPAPLGDVPISHQLALSCKSAHNHTTASEFDVEPGPSQSYYDWPSQYGSELNYPPEYVLFEHNGRPAILRLTLSQVLLVPVVFPPPITLMHLLILNRCTGCSHTACARFLTTIFRNSR</sequence>
<dbReference type="CDD" id="cd01389">
    <property type="entry name" value="HMG-box_ROX1-like"/>
    <property type="match status" value="1"/>
</dbReference>
<dbReference type="PROSITE" id="PS50118">
    <property type="entry name" value="HMG_BOX_2"/>
    <property type="match status" value="1"/>
</dbReference>
<evidence type="ECO:0000256" key="3">
    <source>
        <dbReference type="PROSITE-ProRule" id="PRU00267"/>
    </source>
</evidence>
<dbReference type="Proteomes" id="UP000011668">
    <property type="component" value="Unassembled WGS sequence"/>
</dbReference>
<dbReference type="PANTHER" id="PTHR45789:SF2">
    <property type="entry name" value="FI18025P1"/>
    <property type="match status" value="1"/>
</dbReference>
<dbReference type="InterPro" id="IPR036910">
    <property type="entry name" value="HMG_box_dom_sf"/>
</dbReference>
<accession>L8WWR0</accession>
<dbReference type="STRING" id="983506.L8WWR0"/>
<feature type="compositionally biased region" description="Polar residues" evidence="4">
    <location>
        <begin position="425"/>
        <end position="442"/>
    </location>
</feature>
<feature type="compositionally biased region" description="Polar residues" evidence="4">
    <location>
        <begin position="296"/>
        <end position="307"/>
    </location>
</feature>
<keyword evidence="2 3" id="KW-0539">Nucleus</keyword>
<feature type="compositionally biased region" description="Basic residues" evidence="4">
    <location>
        <begin position="110"/>
        <end position="119"/>
    </location>
</feature>
<evidence type="ECO:0000313" key="6">
    <source>
        <dbReference type="EMBL" id="ELU41257.1"/>
    </source>
</evidence>
<dbReference type="SUPFAM" id="SSF47095">
    <property type="entry name" value="HMG-box"/>
    <property type="match status" value="1"/>
</dbReference>
<name>L8WWR0_THACA</name>
<dbReference type="OrthoDB" id="6247875at2759"/>
<evidence type="ECO:0000259" key="5">
    <source>
        <dbReference type="PROSITE" id="PS50118"/>
    </source>
</evidence>
<dbReference type="GO" id="GO:0005634">
    <property type="term" value="C:nucleus"/>
    <property type="evidence" value="ECO:0007669"/>
    <property type="project" value="UniProtKB-UniRule"/>
</dbReference>
<dbReference type="Pfam" id="PF00505">
    <property type="entry name" value="HMG_box"/>
    <property type="match status" value="1"/>
</dbReference>
<organism evidence="6 7">
    <name type="scientific">Thanatephorus cucumeris (strain AG1-IA)</name>
    <name type="common">Rice sheath blight fungus</name>
    <name type="synonym">Rhizoctonia solani</name>
    <dbReference type="NCBI Taxonomy" id="983506"/>
    <lineage>
        <taxon>Eukaryota</taxon>
        <taxon>Fungi</taxon>
        <taxon>Dikarya</taxon>
        <taxon>Basidiomycota</taxon>
        <taxon>Agaricomycotina</taxon>
        <taxon>Agaricomycetes</taxon>
        <taxon>Cantharellales</taxon>
        <taxon>Ceratobasidiaceae</taxon>
        <taxon>Rhizoctonia</taxon>
        <taxon>Rhizoctonia solani AG-1</taxon>
    </lineage>
</organism>